<organism evidence="3 4">
    <name type="scientific">Letharia lupina</name>
    <dbReference type="NCBI Taxonomy" id="560253"/>
    <lineage>
        <taxon>Eukaryota</taxon>
        <taxon>Fungi</taxon>
        <taxon>Dikarya</taxon>
        <taxon>Ascomycota</taxon>
        <taxon>Pezizomycotina</taxon>
        <taxon>Lecanoromycetes</taxon>
        <taxon>OSLEUM clade</taxon>
        <taxon>Lecanoromycetidae</taxon>
        <taxon>Lecanorales</taxon>
        <taxon>Lecanorineae</taxon>
        <taxon>Parmeliaceae</taxon>
        <taxon>Letharia</taxon>
    </lineage>
</organism>
<reference evidence="3 4" key="1">
    <citation type="journal article" date="2020" name="Genomics">
        <title>Complete, high-quality genomes from long-read metagenomic sequencing of two wolf lichen thalli reveals enigmatic genome architecture.</title>
        <authorList>
            <person name="McKenzie S.K."/>
            <person name="Walston R.F."/>
            <person name="Allen J.L."/>
        </authorList>
    </citation>
    <scope>NUCLEOTIDE SEQUENCE [LARGE SCALE GENOMIC DNA]</scope>
    <source>
        <strain evidence="3">WasteWater1</strain>
    </source>
</reference>
<feature type="signal peptide" evidence="2">
    <location>
        <begin position="1"/>
        <end position="21"/>
    </location>
</feature>
<dbReference type="RefSeq" id="XP_037151910.1">
    <property type="nucleotide sequence ID" value="XM_037291548.1"/>
</dbReference>
<feature type="compositionally biased region" description="Basic residues" evidence="1">
    <location>
        <begin position="71"/>
        <end position="85"/>
    </location>
</feature>
<keyword evidence="2" id="KW-0732">Signal</keyword>
<dbReference type="Proteomes" id="UP000593566">
    <property type="component" value="Unassembled WGS sequence"/>
</dbReference>
<evidence type="ECO:0008006" key="5">
    <source>
        <dbReference type="Google" id="ProtNLM"/>
    </source>
</evidence>
<sequence length="228" mass="24654">MHFSLTTTLPLLSTLLSLTTAQQSTDANGCSTFEPTSAFQIYSDLPDLSVDLTIPNYSNLTNGTTNSTRRLSSRSKARSRPKSRRSAHIPFTFYVSQDAGNTNQQDLVVAFAGLPCGGPGPFSFEFNFQPQSAYFAQGQGQINMFRVDTLALGDAPTWNDIEPLTGSLVGTFELPAVGSEEPALLFLNQLVCQDQLVLRFGISRYSDEGGSVAYINAGGMGLRERNGC</sequence>
<comment type="caution">
    <text evidence="3">The sequence shown here is derived from an EMBL/GenBank/DDBJ whole genome shotgun (WGS) entry which is preliminary data.</text>
</comment>
<proteinExistence type="predicted"/>
<gene>
    <name evidence="3" type="ORF">HO133_000609</name>
</gene>
<name>A0A8H6CG53_9LECA</name>
<protein>
    <recommendedName>
        <fullName evidence="5">Ubiquitin 3 binding protein But2 C-terminal domain-containing protein</fullName>
    </recommendedName>
</protein>
<keyword evidence="4" id="KW-1185">Reference proteome</keyword>
<feature type="region of interest" description="Disordered" evidence="1">
    <location>
        <begin position="59"/>
        <end position="85"/>
    </location>
</feature>
<evidence type="ECO:0000313" key="4">
    <source>
        <dbReference type="Proteomes" id="UP000593566"/>
    </source>
</evidence>
<dbReference type="AlphaFoldDB" id="A0A8H6CG53"/>
<accession>A0A8H6CG53</accession>
<evidence type="ECO:0000256" key="2">
    <source>
        <dbReference type="SAM" id="SignalP"/>
    </source>
</evidence>
<feature type="chain" id="PRO_5034558459" description="Ubiquitin 3 binding protein But2 C-terminal domain-containing protein" evidence="2">
    <location>
        <begin position="22"/>
        <end position="228"/>
    </location>
</feature>
<feature type="compositionally biased region" description="Low complexity" evidence="1">
    <location>
        <begin position="59"/>
        <end position="70"/>
    </location>
</feature>
<dbReference type="GeneID" id="59329028"/>
<evidence type="ECO:0000256" key="1">
    <source>
        <dbReference type="SAM" id="MobiDB-lite"/>
    </source>
</evidence>
<dbReference type="EMBL" id="JACCJB010000011">
    <property type="protein sequence ID" value="KAF6222564.1"/>
    <property type="molecule type" value="Genomic_DNA"/>
</dbReference>
<evidence type="ECO:0000313" key="3">
    <source>
        <dbReference type="EMBL" id="KAF6222564.1"/>
    </source>
</evidence>